<dbReference type="AlphaFoldDB" id="A0AA96V6Z4"/>
<reference evidence="4 5" key="1">
    <citation type="submission" date="2023-07" db="EMBL/GenBank/DDBJ databases">
        <title>Closed genome sequence of Methanosarcinaceae archaeon Am2.</title>
        <authorList>
            <person name="Poehlein A."/>
            <person name="Protasov E."/>
            <person name="Platt K."/>
            <person name="Reeh H."/>
            <person name="Daniel R."/>
            <person name="Brune A."/>
        </authorList>
    </citation>
    <scope>NUCLEOTIDE SEQUENCE [LARGE SCALE GENOMIC DNA]</scope>
    <source>
        <strain evidence="4 5">Am2</strain>
    </source>
</reference>
<dbReference type="Gene3D" id="3.40.50.300">
    <property type="entry name" value="P-loop containing nucleotide triphosphate hydrolases"/>
    <property type="match status" value="1"/>
</dbReference>
<dbReference type="PANTHER" id="PTHR30486:SF6">
    <property type="entry name" value="TYPE IV PILUS RETRACTATION ATPASE PILT"/>
    <property type="match status" value="1"/>
</dbReference>
<feature type="region of interest" description="Disordered" evidence="2">
    <location>
        <begin position="53"/>
        <end position="80"/>
    </location>
</feature>
<dbReference type="Proteomes" id="UP001304970">
    <property type="component" value="Chromosome"/>
</dbReference>
<comment type="similarity">
    <text evidence="1">Belongs to the GSP E family.</text>
</comment>
<protein>
    <recommendedName>
        <fullName evidence="3">Bacterial type II secretion system protein E domain-containing protein</fullName>
    </recommendedName>
</protein>
<gene>
    <name evidence="4" type="ORF">MsAm2_07940</name>
</gene>
<dbReference type="EMBL" id="CP131061">
    <property type="protein sequence ID" value="WNY27010.1"/>
    <property type="molecule type" value="Genomic_DNA"/>
</dbReference>
<proteinExistence type="inferred from homology"/>
<dbReference type="GO" id="GO:0016887">
    <property type="term" value="F:ATP hydrolysis activity"/>
    <property type="evidence" value="ECO:0007669"/>
    <property type="project" value="InterPro"/>
</dbReference>
<evidence type="ECO:0000259" key="3">
    <source>
        <dbReference type="Pfam" id="PF00437"/>
    </source>
</evidence>
<dbReference type="CDD" id="cd01130">
    <property type="entry name" value="VirB11-like_ATPase"/>
    <property type="match status" value="1"/>
</dbReference>
<sequence>MKNFNCLDMNPNDPHPSKNSNDFEFEILESYDLVFPFSSVSIVQKASPSLNVNSNSNSISNPTSNSISDPTSNSKLGSKLSSKSNLDPSLFYVLKEPVLSPAFQKLLQKIISLLNVSLNPALFDLDDSIFLSAAKKEARGKCLQEEVLKILHMYSISLSEADFSVLFYYLRRDFLEFGRIQPFLDDPNIEDISENGYNLPIYVYHKKYGSVRTNIFLNESESDTLIRRMAQCAKKQISVAFPMVDAMLPNGSRVQLTLGNEITTKGSTFTIRKFDEHPLTPSDLVANQTFMPEVMAYLELLVESGMSLMFAGGTASGKTTSLNAVCHFIPSNKKIVSIEDTREINLPHLNWISGLSRESGSFGSGSSSGSSFGSGNFGGSIGFASVSSGQITLYDLLKSALRQRPEYILVGEIRGSEAYVLFQAMSTGHATISTMHAESVDTLIHRLENPPMNVPRAMIQTLDVLVILSQVRMKNTAVRKCIFVYEILETDPHTSEVLTQEIFNFYSPAEMDLEKSAVLNRVRERRGWTAQALEKDFRRRVFELQKSAENSKTKSNEGADGFSSEGVKF</sequence>
<feature type="region of interest" description="Disordered" evidence="2">
    <location>
        <begin position="546"/>
        <end position="569"/>
    </location>
</feature>
<evidence type="ECO:0000256" key="1">
    <source>
        <dbReference type="ARBA" id="ARBA00006611"/>
    </source>
</evidence>
<dbReference type="InterPro" id="IPR001482">
    <property type="entry name" value="T2SS/T4SS_dom"/>
</dbReference>
<keyword evidence="5" id="KW-1185">Reference proteome</keyword>
<name>A0AA96V6Z4_9EURY</name>
<dbReference type="SUPFAM" id="SSF52540">
    <property type="entry name" value="P-loop containing nucleoside triphosphate hydrolases"/>
    <property type="match status" value="1"/>
</dbReference>
<evidence type="ECO:0000313" key="4">
    <source>
        <dbReference type="EMBL" id="WNY27010.1"/>
    </source>
</evidence>
<accession>A0AA96V6Z4</accession>
<dbReference type="InterPro" id="IPR027417">
    <property type="entry name" value="P-loop_NTPase"/>
</dbReference>
<evidence type="ECO:0000313" key="5">
    <source>
        <dbReference type="Proteomes" id="UP001304970"/>
    </source>
</evidence>
<dbReference type="Gene3D" id="3.30.450.380">
    <property type="match status" value="1"/>
</dbReference>
<feature type="domain" description="Bacterial type II secretion system protein E" evidence="3">
    <location>
        <begin position="233"/>
        <end position="481"/>
    </location>
</feature>
<dbReference type="PANTHER" id="PTHR30486">
    <property type="entry name" value="TWITCHING MOTILITY PROTEIN PILT"/>
    <property type="match status" value="1"/>
</dbReference>
<evidence type="ECO:0000256" key="2">
    <source>
        <dbReference type="SAM" id="MobiDB-lite"/>
    </source>
</evidence>
<dbReference type="GeneID" id="89228212"/>
<dbReference type="Pfam" id="PF00437">
    <property type="entry name" value="T2SSE"/>
    <property type="match status" value="1"/>
</dbReference>
<organism evidence="4 5">
    <name type="scientific">Methanolapillus ohkumae</name>
    <dbReference type="NCBI Taxonomy" id="3028298"/>
    <lineage>
        <taxon>Archaea</taxon>
        <taxon>Methanobacteriati</taxon>
        <taxon>Methanobacteriota</taxon>
        <taxon>Stenosarchaea group</taxon>
        <taxon>Methanomicrobia</taxon>
        <taxon>Methanosarcinales</taxon>
        <taxon>Methanosarcinaceae</taxon>
        <taxon>Methanolapillus</taxon>
    </lineage>
</organism>
<dbReference type="InterPro" id="IPR050921">
    <property type="entry name" value="T4SS_GSP_E_ATPase"/>
</dbReference>
<dbReference type="RefSeq" id="WP_338096994.1">
    <property type="nucleotide sequence ID" value="NZ_CP131061.1"/>
</dbReference>